<dbReference type="PANTHER" id="PTHR31879:SF2">
    <property type="entry name" value="DET1- AND DDB1-ASSOCIATED PROTEIN 1"/>
    <property type="match status" value="1"/>
</dbReference>
<dbReference type="GO" id="GO:0080008">
    <property type="term" value="C:Cul4-RING E3 ubiquitin ligase complex"/>
    <property type="evidence" value="ECO:0007669"/>
    <property type="project" value="TreeGrafter"/>
</dbReference>
<dbReference type="Pfam" id="PF02037">
    <property type="entry name" value="SAP"/>
    <property type="match status" value="1"/>
</dbReference>
<dbReference type="Pfam" id="PF10172">
    <property type="entry name" value="DDA1"/>
    <property type="match status" value="1"/>
</dbReference>
<dbReference type="InterPro" id="IPR003034">
    <property type="entry name" value="SAP_dom"/>
</dbReference>
<dbReference type="SMART" id="SM00513">
    <property type="entry name" value="SAP"/>
    <property type="match status" value="1"/>
</dbReference>
<feature type="domain" description="SAP" evidence="3">
    <location>
        <begin position="142"/>
        <end position="176"/>
    </location>
</feature>
<feature type="compositionally biased region" description="Polar residues" evidence="2">
    <location>
        <begin position="121"/>
        <end position="137"/>
    </location>
</feature>
<evidence type="ECO:0000259" key="3">
    <source>
        <dbReference type="PROSITE" id="PS50800"/>
    </source>
</evidence>
<reference evidence="4" key="1">
    <citation type="journal article" date="2023" name="Plant J.">
        <title>The genome of the king protea, Protea cynaroides.</title>
        <authorList>
            <person name="Chang J."/>
            <person name="Duong T.A."/>
            <person name="Schoeman C."/>
            <person name="Ma X."/>
            <person name="Roodt D."/>
            <person name="Barker N."/>
            <person name="Li Z."/>
            <person name="Van de Peer Y."/>
            <person name="Mizrachi E."/>
        </authorList>
    </citation>
    <scope>NUCLEOTIDE SEQUENCE</scope>
    <source>
        <tissue evidence="4">Young leaves</tissue>
    </source>
</reference>
<feature type="region of interest" description="Disordered" evidence="2">
    <location>
        <begin position="79"/>
        <end position="137"/>
    </location>
</feature>
<dbReference type="InterPro" id="IPR036361">
    <property type="entry name" value="SAP_dom_sf"/>
</dbReference>
<evidence type="ECO:0000313" key="4">
    <source>
        <dbReference type="EMBL" id="KAJ4972835.1"/>
    </source>
</evidence>
<dbReference type="PROSITE" id="PS50800">
    <property type="entry name" value="SAP"/>
    <property type="match status" value="1"/>
</dbReference>
<keyword evidence="5" id="KW-1185">Reference proteome</keyword>
<name>A0A9Q0QUR7_9MAGN</name>
<dbReference type="InterPro" id="IPR033575">
    <property type="entry name" value="DDA1-like"/>
</dbReference>
<evidence type="ECO:0000256" key="1">
    <source>
        <dbReference type="ARBA" id="ARBA00008042"/>
    </source>
</evidence>
<dbReference type="EMBL" id="JAMYWD010000004">
    <property type="protein sequence ID" value="KAJ4972835.1"/>
    <property type="molecule type" value="Genomic_DNA"/>
</dbReference>
<evidence type="ECO:0000313" key="5">
    <source>
        <dbReference type="Proteomes" id="UP001141806"/>
    </source>
</evidence>
<sequence length="192" mass="20648">MERASAPQPSDLSSMTGSGGGGASKYLANLPSRGLFSSTVISSNPGGIRVYICEHETSPPEEQLIETNQTNILIRSLTLKKQKSDSSSKDVKGKATTESTKGKRAAERAIDGRTSAKRMHVTSSSGNPQQEGTSTRTIGKDFQGLTVERLRALLKERGLSVKGKKDELIARLKSSRVDGELPVRVTEEFLDA</sequence>
<dbReference type="Proteomes" id="UP001141806">
    <property type="component" value="Unassembled WGS sequence"/>
</dbReference>
<dbReference type="PANTHER" id="PTHR31879">
    <property type="entry name" value="DET1- AND DDB1-ASSOCIATED PROTEIN 1"/>
    <property type="match status" value="1"/>
</dbReference>
<gene>
    <name evidence="4" type="ORF">NE237_006009</name>
</gene>
<dbReference type="OrthoDB" id="445357at2759"/>
<feature type="region of interest" description="Disordered" evidence="2">
    <location>
        <begin position="1"/>
        <end position="29"/>
    </location>
</feature>
<organism evidence="4 5">
    <name type="scientific">Protea cynaroides</name>
    <dbReference type="NCBI Taxonomy" id="273540"/>
    <lineage>
        <taxon>Eukaryota</taxon>
        <taxon>Viridiplantae</taxon>
        <taxon>Streptophyta</taxon>
        <taxon>Embryophyta</taxon>
        <taxon>Tracheophyta</taxon>
        <taxon>Spermatophyta</taxon>
        <taxon>Magnoliopsida</taxon>
        <taxon>Proteales</taxon>
        <taxon>Proteaceae</taxon>
        <taxon>Protea</taxon>
    </lineage>
</organism>
<evidence type="ECO:0000256" key="2">
    <source>
        <dbReference type="SAM" id="MobiDB-lite"/>
    </source>
</evidence>
<comment type="similarity">
    <text evidence="1">Belongs to the DDA1 family.</text>
</comment>
<comment type="caution">
    <text evidence="4">The sequence shown here is derived from an EMBL/GenBank/DDBJ whole genome shotgun (WGS) entry which is preliminary data.</text>
</comment>
<protein>
    <recommendedName>
        <fullName evidence="3">SAP domain-containing protein</fullName>
    </recommendedName>
</protein>
<dbReference type="SUPFAM" id="SSF68906">
    <property type="entry name" value="SAP domain"/>
    <property type="match status" value="1"/>
</dbReference>
<dbReference type="AlphaFoldDB" id="A0A9Q0QUR7"/>
<proteinExistence type="inferred from homology"/>
<dbReference type="Gene3D" id="1.10.720.30">
    <property type="entry name" value="SAP domain"/>
    <property type="match status" value="1"/>
</dbReference>
<accession>A0A9Q0QUR7</accession>
<feature type="compositionally biased region" description="Basic and acidic residues" evidence="2">
    <location>
        <begin position="82"/>
        <end position="111"/>
    </location>
</feature>
<dbReference type="InterPro" id="IPR018276">
    <property type="entry name" value="DDA1_dom"/>
</dbReference>
<dbReference type="GO" id="GO:0032436">
    <property type="term" value="P:positive regulation of proteasomal ubiquitin-dependent protein catabolic process"/>
    <property type="evidence" value="ECO:0007669"/>
    <property type="project" value="TreeGrafter"/>
</dbReference>